<feature type="binding site" evidence="8">
    <location>
        <position position="49"/>
    </location>
    <ligand>
        <name>substrate</name>
    </ligand>
</feature>
<dbReference type="EC" id="5.1.1.7" evidence="3 8"/>
<feature type="active site" description="Proton donor" evidence="8">
    <location>
        <position position="78"/>
    </location>
</feature>
<dbReference type="NCBIfam" id="TIGR00652">
    <property type="entry name" value="DapF"/>
    <property type="match status" value="1"/>
</dbReference>
<feature type="active site" evidence="9">
    <location>
        <position position="78"/>
    </location>
</feature>
<comment type="subunit">
    <text evidence="8">Homodimer.</text>
</comment>
<feature type="binding site" evidence="8">
    <location>
        <begin position="212"/>
        <end position="213"/>
    </location>
    <ligand>
        <name>substrate</name>
    </ligand>
</feature>
<comment type="subcellular location">
    <subcellularLocation>
        <location evidence="8">Cytoplasm</location>
    </subcellularLocation>
</comment>
<dbReference type="RefSeq" id="WP_121621361.1">
    <property type="nucleotide sequence ID" value="NZ_JACIIW010000004.1"/>
</dbReference>
<dbReference type="EMBL" id="RCTF01000001">
    <property type="protein sequence ID" value="RLP81546.1"/>
    <property type="molecule type" value="Genomic_DNA"/>
</dbReference>
<feature type="active site" description="Proton acceptor" evidence="8">
    <location>
        <position position="221"/>
    </location>
</feature>
<comment type="function">
    <text evidence="8">Catalyzes the stereoinversion of LL-2,6-diaminopimelate (L,L-DAP) to meso-diaminopimelate (meso-DAP), a precursor of L-lysine and an essential component of the bacterial peptidoglycan.</text>
</comment>
<accession>A0A3L7AM18</accession>
<protein>
    <recommendedName>
        <fullName evidence="3 8">Diaminopimelate epimerase</fullName>
        <shortName evidence="8">DAP epimerase</shortName>
        <ecNumber evidence="3 8">5.1.1.7</ecNumber>
    </recommendedName>
    <alternativeName>
        <fullName evidence="8">PLP-independent amino acid racemase</fullName>
    </alternativeName>
</protein>
<keyword evidence="11" id="KW-1185">Reference proteome</keyword>
<feature type="site" description="Could be important to modulate the pK values of the two catalytic cysteine residues" evidence="8">
    <location>
        <position position="163"/>
    </location>
</feature>
<dbReference type="OrthoDB" id="9805408at2"/>
<comment type="catalytic activity">
    <reaction evidence="7 8">
        <text>(2S,6S)-2,6-diaminopimelate = meso-2,6-diaminopimelate</text>
        <dbReference type="Rhea" id="RHEA:15393"/>
        <dbReference type="ChEBI" id="CHEBI:57609"/>
        <dbReference type="ChEBI" id="CHEBI:57791"/>
        <dbReference type="EC" id="5.1.1.7"/>
    </reaction>
</comment>
<evidence type="ECO:0000256" key="6">
    <source>
        <dbReference type="ARBA" id="ARBA00023235"/>
    </source>
</evidence>
<feature type="binding site" evidence="8">
    <location>
        <position position="194"/>
    </location>
    <ligand>
        <name>substrate</name>
    </ligand>
</feature>
<dbReference type="InterPro" id="IPR001653">
    <property type="entry name" value="DAP_epimerase_DapF"/>
</dbReference>
<dbReference type="PANTHER" id="PTHR31689">
    <property type="entry name" value="DIAMINOPIMELATE EPIMERASE, CHLOROPLASTIC"/>
    <property type="match status" value="1"/>
</dbReference>
<name>A0A3L7AM18_9HYPH</name>
<dbReference type="Gene3D" id="3.10.310.10">
    <property type="entry name" value="Diaminopimelate Epimerase, Chain A, domain 1"/>
    <property type="match status" value="2"/>
</dbReference>
<evidence type="ECO:0000256" key="3">
    <source>
        <dbReference type="ARBA" id="ARBA00013080"/>
    </source>
</evidence>
<organism evidence="10 11">
    <name type="scientific">Xanthobacter tagetidis</name>
    <dbReference type="NCBI Taxonomy" id="60216"/>
    <lineage>
        <taxon>Bacteria</taxon>
        <taxon>Pseudomonadati</taxon>
        <taxon>Pseudomonadota</taxon>
        <taxon>Alphaproteobacteria</taxon>
        <taxon>Hyphomicrobiales</taxon>
        <taxon>Xanthobacteraceae</taxon>
        <taxon>Xanthobacter</taxon>
    </lineage>
</organism>
<feature type="binding site" evidence="8">
    <location>
        <begin position="222"/>
        <end position="223"/>
    </location>
    <ligand>
        <name>substrate</name>
    </ligand>
</feature>
<dbReference type="Proteomes" id="UP000269692">
    <property type="component" value="Unassembled WGS sequence"/>
</dbReference>
<feature type="binding site" evidence="8">
    <location>
        <position position="161"/>
    </location>
    <ligand>
        <name>substrate</name>
    </ligand>
</feature>
<dbReference type="UniPathway" id="UPA00034">
    <property type="reaction ID" value="UER00025"/>
</dbReference>
<feature type="binding site" evidence="8">
    <location>
        <position position="69"/>
    </location>
    <ligand>
        <name>substrate</name>
    </ligand>
</feature>
<dbReference type="HAMAP" id="MF_00197">
    <property type="entry name" value="DAP_epimerase"/>
    <property type="match status" value="1"/>
</dbReference>
<dbReference type="GO" id="GO:0008837">
    <property type="term" value="F:diaminopimelate epimerase activity"/>
    <property type="evidence" value="ECO:0007669"/>
    <property type="project" value="UniProtKB-UniRule"/>
</dbReference>
<dbReference type="PANTHER" id="PTHR31689:SF0">
    <property type="entry name" value="DIAMINOPIMELATE EPIMERASE"/>
    <property type="match status" value="1"/>
</dbReference>
<evidence type="ECO:0000313" key="10">
    <source>
        <dbReference type="EMBL" id="RLP81546.1"/>
    </source>
</evidence>
<feature type="site" description="Could be important to modulate the pK values of the two catalytic cysteine residues" evidence="8">
    <location>
        <position position="212"/>
    </location>
</feature>
<evidence type="ECO:0000313" key="11">
    <source>
        <dbReference type="Proteomes" id="UP000269692"/>
    </source>
</evidence>
<dbReference type="Pfam" id="PF01678">
    <property type="entry name" value="DAP_epimerase"/>
    <property type="match status" value="2"/>
</dbReference>
<dbReference type="AlphaFoldDB" id="A0A3L7AM18"/>
<evidence type="ECO:0000256" key="2">
    <source>
        <dbReference type="ARBA" id="ARBA00010219"/>
    </source>
</evidence>
<evidence type="ECO:0000256" key="7">
    <source>
        <dbReference type="ARBA" id="ARBA00051712"/>
    </source>
</evidence>
<comment type="pathway">
    <text evidence="1 8">Amino-acid biosynthesis; L-lysine biosynthesis via DAP pathway; DL-2,6-diaminopimelate from LL-2,6-diaminopimelate: step 1/1.</text>
</comment>
<proteinExistence type="inferred from homology"/>
<reference evidence="10 11" key="1">
    <citation type="submission" date="2018-10" db="EMBL/GenBank/DDBJ databases">
        <title>Xanthobacter tagetidis genome sequencing and assembly.</title>
        <authorList>
            <person name="Maclea K.S."/>
            <person name="Goen A.E."/>
            <person name="Fatima S.A."/>
        </authorList>
    </citation>
    <scope>NUCLEOTIDE SEQUENCE [LARGE SCALE GENOMIC DNA]</scope>
    <source>
        <strain evidence="10 11">ATCC 700314</strain>
    </source>
</reference>
<keyword evidence="4 8" id="KW-0028">Amino-acid biosynthesis</keyword>
<gene>
    <name evidence="8" type="primary">dapF</name>
    <name evidence="10" type="ORF">D9R14_00625</name>
</gene>
<dbReference type="PROSITE" id="PS01326">
    <property type="entry name" value="DAP_EPIMERASE"/>
    <property type="match status" value="1"/>
</dbReference>
<keyword evidence="5 8" id="KW-0457">Lysine biosynthesis</keyword>
<evidence type="ECO:0000256" key="8">
    <source>
        <dbReference type="HAMAP-Rule" id="MF_00197"/>
    </source>
</evidence>
<dbReference type="SUPFAM" id="SSF54506">
    <property type="entry name" value="Diaminopimelate epimerase-like"/>
    <property type="match status" value="2"/>
</dbReference>
<keyword evidence="8" id="KW-0963">Cytoplasm</keyword>
<keyword evidence="6 8" id="KW-0413">Isomerase</keyword>
<evidence type="ECO:0000256" key="4">
    <source>
        <dbReference type="ARBA" id="ARBA00022605"/>
    </source>
</evidence>
<feature type="binding site" evidence="8">
    <location>
        <begin position="79"/>
        <end position="80"/>
    </location>
    <ligand>
        <name>substrate</name>
    </ligand>
</feature>
<dbReference type="GO" id="GO:0005829">
    <property type="term" value="C:cytosol"/>
    <property type="evidence" value="ECO:0007669"/>
    <property type="project" value="TreeGrafter"/>
</dbReference>
<feature type="binding site" evidence="8">
    <location>
        <position position="17"/>
    </location>
    <ligand>
        <name>substrate</name>
    </ligand>
</feature>
<evidence type="ECO:0000256" key="5">
    <source>
        <dbReference type="ARBA" id="ARBA00023154"/>
    </source>
</evidence>
<dbReference type="InterPro" id="IPR018510">
    <property type="entry name" value="DAP_epimerase_AS"/>
</dbReference>
<sequence length="290" mass="30341">MDSLAHRPFVKMNGLGNEILVLDLRADPVAVAPAAARALARREALPFDQAMVLYPPRRPDTSAFVRILNSDGSASAACGNGTRCIAALEAEATGSGHVRFESEAGLLDCRVHADGTVTVDMGAPRFSWRDIPLARDVDDTSAVTIAGFEQFGPASLLSMGNPHAVFFVPDADAVDVEGLGAALEHHPLFPERANISFASLTGPDAILLHVWERGAGRTRACGTAGCATAVAAARTGRTGRTVSVRLPGGLLGIEWRPGDDGRESGHVLMTGPVEREFSGLITPAMLGEAA</sequence>
<comment type="caution">
    <text evidence="10">The sequence shown here is derived from an EMBL/GenBank/DDBJ whole genome shotgun (WGS) entry which is preliminary data.</text>
</comment>
<comment type="similarity">
    <text evidence="2 8">Belongs to the diaminopimelate epimerase family.</text>
</comment>
<evidence type="ECO:0000256" key="9">
    <source>
        <dbReference type="PROSITE-ProRule" id="PRU10125"/>
    </source>
</evidence>
<evidence type="ECO:0000256" key="1">
    <source>
        <dbReference type="ARBA" id="ARBA00005196"/>
    </source>
</evidence>
<dbReference type="GO" id="GO:0009089">
    <property type="term" value="P:lysine biosynthetic process via diaminopimelate"/>
    <property type="evidence" value="ECO:0007669"/>
    <property type="project" value="UniProtKB-UniRule"/>
</dbReference>